<reference evidence="1 2" key="1">
    <citation type="journal article" date="2016" name="BMC Genomics">
        <title>Comparative genomic and transcriptomic analyses of the Fuzhuan brick tea-fermentation fungus Aspergillus cristatus.</title>
        <authorList>
            <person name="Ge Y."/>
            <person name="Wang Y."/>
            <person name="Liu Y."/>
            <person name="Tan Y."/>
            <person name="Ren X."/>
            <person name="Zhang X."/>
            <person name="Hyde K.D."/>
            <person name="Liu Y."/>
            <person name="Liu Z."/>
        </authorList>
    </citation>
    <scope>NUCLEOTIDE SEQUENCE [LARGE SCALE GENOMIC DNA]</scope>
    <source>
        <strain evidence="1 2">GZAAS20.1005</strain>
    </source>
</reference>
<dbReference type="OrthoDB" id="76567at2759"/>
<name>A0A1E3BJV0_ASPCR</name>
<keyword evidence="2" id="KW-1185">Reference proteome</keyword>
<gene>
    <name evidence="1" type="ORF">SI65_04272</name>
</gene>
<evidence type="ECO:0000313" key="2">
    <source>
        <dbReference type="Proteomes" id="UP000094569"/>
    </source>
</evidence>
<dbReference type="EMBL" id="JXNT01000003">
    <property type="protein sequence ID" value="ODM21219.1"/>
    <property type="molecule type" value="Genomic_DNA"/>
</dbReference>
<accession>A0A1E3BJV0</accession>
<dbReference type="AlphaFoldDB" id="A0A1E3BJV0"/>
<protein>
    <submittedName>
        <fullName evidence="1">Uncharacterized protein</fullName>
    </submittedName>
</protein>
<sequence>MASFLEELPRTIKKYPYNGEKQFLEIFDQAYDNLRNGTPDASEYLLFEIDQETFSRDFLHTDSDISRFWTSYDASQQLLLIQIGTLEHSQATAFNHSLVAALEPMGLHMALQTYSGVTIIVDSTGSCKQGDHGWGPIRPPPGRSRKWPTVVLEGASSASESESRSSYYVTASICMSDTSS</sequence>
<organism evidence="1 2">
    <name type="scientific">Aspergillus cristatus</name>
    <name type="common">Chinese Fuzhuan brick tea-fermentation fungus</name>
    <name type="synonym">Eurotium cristatum</name>
    <dbReference type="NCBI Taxonomy" id="573508"/>
    <lineage>
        <taxon>Eukaryota</taxon>
        <taxon>Fungi</taxon>
        <taxon>Dikarya</taxon>
        <taxon>Ascomycota</taxon>
        <taxon>Pezizomycotina</taxon>
        <taxon>Eurotiomycetes</taxon>
        <taxon>Eurotiomycetidae</taxon>
        <taxon>Eurotiales</taxon>
        <taxon>Aspergillaceae</taxon>
        <taxon>Aspergillus</taxon>
        <taxon>Aspergillus subgen. Aspergillus</taxon>
    </lineage>
</organism>
<dbReference type="Proteomes" id="UP000094569">
    <property type="component" value="Unassembled WGS sequence"/>
</dbReference>
<dbReference type="VEuPathDB" id="FungiDB:SI65_04272"/>
<comment type="caution">
    <text evidence="1">The sequence shown here is derived from an EMBL/GenBank/DDBJ whole genome shotgun (WGS) entry which is preliminary data.</text>
</comment>
<proteinExistence type="predicted"/>
<evidence type="ECO:0000313" key="1">
    <source>
        <dbReference type="EMBL" id="ODM21219.1"/>
    </source>
</evidence>